<dbReference type="AlphaFoldDB" id="G7TDI6"/>
<evidence type="ECO:0000256" key="3">
    <source>
        <dbReference type="ARBA" id="ARBA00022575"/>
    </source>
</evidence>
<evidence type="ECO:0000256" key="1">
    <source>
        <dbReference type="ARBA" id="ARBA00001917"/>
    </source>
</evidence>
<sequence>MMTGFSNVDAFQQRFGLRLPILLSPMAGACPVPLSAAVADAGGMGAMGAVLSQPQDIVAWMAAFREAGAGPAQVNLWIPDPAPVRDAAAEARLRAFLSQWGPMVPETACDAMPVDFDAQFDALLAARPAVASSIMGVFQPEQVARLKRACIAWFACATTLDEALAAQAAGADAVVAQGAEAGGHRGAFDAGRAAQQMTGLFALLPRLVDGLDIPVIAAGGIADARGIAAALTLGASAVQVGTGLLRTPEAALPSAWADALARSEPEHTQPTRAFSGRLARALATAYVHAASAADAPPPAPYPVQRGLTAPMRQAAARDNRLDALQAWAGQSAWMAPAQPAAHVVTQWWEQAQALLCR</sequence>
<accession>G7TDI6</accession>
<evidence type="ECO:0000256" key="7">
    <source>
        <dbReference type="ARBA" id="ARBA00023002"/>
    </source>
</evidence>
<evidence type="ECO:0000256" key="9">
    <source>
        <dbReference type="ARBA" id="ARBA00031155"/>
    </source>
</evidence>
<evidence type="ECO:0000313" key="12">
    <source>
        <dbReference type="EMBL" id="AEQ97514.1"/>
    </source>
</evidence>
<dbReference type="GO" id="GO:0051213">
    <property type="term" value="F:dioxygenase activity"/>
    <property type="evidence" value="ECO:0007669"/>
    <property type="project" value="UniProtKB-KW"/>
</dbReference>
<evidence type="ECO:0000256" key="10">
    <source>
        <dbReference type="ARBA" id="ARBA00049401"/>
    </source>
</evidence>
<gene>
    <name evidence="12" type="ORF">XOC_3420</name>
</gene>
<dbReference type="SUPFAM" id="SSF51412">
    <property type="entry name" value="Inosine monophosphate dehydrogenase (IMPDH)"/>
    <property type="match status" value="1"/>
</dbReference>
<keyword evidence="3" id="KW-0216">Detoxification</keyword>
<dbReference type="PANTHER" id="PTHR42747:SF3">
    <property type="entry name" value="NITRONATE MONOOXYGENASE-RELATED"/>
    <property type="match status" value="1"/>
</dbReference>
<comment type="similarity">
    <text evidence="2">Belongs to the nitronate monooxygenase family. NMO class I subfamily.</text>
</comment>
<reference evidence="12 13" key="1">
    <citation type="journal article" date="2011" name="J. Bacteriol.">
        <title>Two new complete genome sequences offer insight into host and tissue specificity of plant pathogenic Xanthomonas spp.</title>
        <authorList>
            <person name="Bogdanove A.J."/>
            <person name="Koebnik R."/>
            <person name="Lu H."/>
            <person name="Furutani A."/>
            <person name="Angiuoli S.V."/>
            <person name="Patil P.B."/>
            <person name="Van Sluys M.A."/>
            <person name="Ryan R.P."/>
            <person name="Meyer D.F."/>
            <person name="Han S.W."/>
            <person name="Aparna G."/>
            <person name="Rajaram M."/>
            <person name="Delcher A.L."/>
            <person name="Phillippy A.M."/>
            <person name="Puiu D."/>
            <person name="Schatz M.C."/>
            <person name="Shumway M."/>
            <person name="Sommer D.D."/>
            <person name="Trapnell C."/>
            <person name="Benahmed F."/>
            <person name="Dimitrov G."/>
            <person name="Madupu R."/>
            <person name="Radune D."/>
            <person name="Sullivan S."/>
            <person name="Jha G."/>
            <person name="Ishihara H."/>
            <person name="Lee S.W."/>
            <person name="Pandey A."/>
            <person name="Sharma V."/>
            <person name="Sriariyanun M."/>
            <person name="Szurek B."/>
            <person name="Vera-Cruz C.M."/>
            <person name="Dorman K.S."/>
            <person name="Ronald P.C."/>
            <person name="Verdier V."/>
            <person name="Dow J.M."/>
            <person name="Sonti R.V."/>
            <person name="Tsuge S."/>
            <person name="Brendel V.P."/>
            <person name="Rabinowicz P.D."/>
            <person name="Leach J.E."/>
            <person name="White F.F."/>
            <person name="Salzberg S.L."/>
        </authorList>
    </citation>
    <scope>NUCLEOTIDE SEQUENCE [LARGE SCALE GENOMIC DNA]</scope>
    <source>
        <strain evidence="12 13">BLS256</strain>
    </source>
</reference>
<proteinExistence type="inferred from homology"/>
<evidence type="ECO:0000256" key="11">
    <source>
        <dbReference type="ARBA" id="ARBA00067136"/>
    </source>
</evidence>
<dbReference type="InterPro" id="IPR013785">
    <property type="entry name" value="Aldolase_TIM"/>
</dbReference>
<dbReference type="EMBL" id="CP003057">
    <property type="protein sequence ID" value="AEQ97514.1"/>
    <property type="molecule type" value="Genomic_DNA"/>
</dbReference>
<dbReference type="InterPro" id="IPR004136">
    <property type="entry name" value="NMO"/>
</dbReference>
<dbReference type="CDD" id="cd04730">
    <property type="entry name" value="NPD_like"/>
    <property type="match status" value="1"/>
</dbReference>
<dbReference type="GO" id="GO:0000166">
    <property type="term" value="F:nucleotide binding"/>
    <property type="evidence" value="ECO:0007669"/>
    <property type="project" value="UniProtKB-KW"/>
</dbReference>
<dbReference type="GO" id="GO:0018580">
    <property type="term" value="F:nitronate monooxygenase activity"/>
    <property type="evidence" value="ECO:0007669"/>
    <property type="project" value="InterPro"/>
</dbReference>
<protein>
    <recommendedName>
        <fullName evidence="11">Nitronate monooxygenase</fullName>
    </recommendedName>
    <alternativeName>
        <fullName evidence="9">Propionate 3-nitronate monooxygenase</fullName>
    </alternativeName>
</protein>
<dbReference type="Pfam" id="PF03060">
    <property type="entry name" value="NMO"/>
    <property type="match status" value="1"/>
</dbReference>
<evidence type="ECO:0000256" key="8">
    <source>
        <dbReference type="ARBA" id="ARBA00023033"/>
    </source>
</evidence>
<keyword evidence="8" id="KW-0503">Monooxygenase</keyword>
<dbReference type="GO" id="GO:0009636">
    <property type="term" value="P:response to toxic substance"/>
    <property type="evidence" value="ECO:0007669"/>
    <property type="project" value="UniProtKB-KW"/>
</dbReference>
<evidence type="ECO:0000256" key="4">
    <source>
        <dbReference type="ARBA" id="ARBA00022630"/>
    </source>
</evidence>
<dbReference type="Gene3D" id="3.20.20.70">
    <property type="entry name" value="Aldolase class I"/>
    <property type="match status" value="1"/>
</dbReference>
<dbReference type="FunFam" id="3.20.20.70:FF:000154">
    <property type="entry name" value="Probable nitronate monooxygenase"/>
    <property type="match status" value="1"/>
</dbReference>
<evidence type="ECO:0000313" key="13">
    <source>
        <dbReference type="Proteomes" id="UP000008851"/>
    </source>
</evidence>
<keyword evidence="6" id="KW-0547">Nucleotide-binding</keyword>
<keyword evidence="5" id="KW-0288">FMN</keyword>
<comment type="catalytic activity">
    <reaction evidence="10">
        <text>3 propionate 3-nitronate + 3 O2 + H2O = 3 3-oxopropanoate + 2 nitrate + nitrite + H2O2 + 3 H(+)</text>
        <dbReference type="Rhea" id="RHEA:57332"/>
        <dbReference type="ChEBI" id="CHEBI:15377"/>
        <dbReference type="ChEBI" id="CHEBI:15378"/>
        <dbReference type="ChEBI" id="CHEBI:15379"/>
        <dbReference type="ChEBI" id="CHEBI:16240"/>
        <dbReference type="ChEBI" id="CHEBI:16301"/>
        <dbReference type="ChEBI" id="CHEBI:17632"/>
        <dbReference type="ChEBI" id="CHEBI:33190"/>
        <dbReference type="ChEBI" id="CHEBI:136067"/>
    </reaction>
</comment>
<comment type="cofactor">
    <cofactor evidence="1">
        <name>FMN</name>
        <dbReference type="ChEBI" id="CHEBI:58210"/>
    </cofactor>
</comment>
<keyword evidence="7" id="KW-0560">Oxidoreductase</keyword>
<evidence type="ECO:0000256" key="6">
    <source>
        <dbReference type="ARBA" id="ARBA00022741"/>
    </source>
</evidence>
<dbReference type="eggNOG" id="COG2070">
    <property type="taxonomic scope" value="Bacteria"/>
</dbReference>
<organism evidence="12 13">
    <name type="scientific">Xanthomonas oryzae pv. oryzicola (strain BLS256)</name>
    <dbReference type="NCBI Taxonomy" id="383407"/>
    <lineage>
        <taxon>Bacteria</taxon>
        <taxon>Pseudomonadati</taxon>
        <taxon>Pseudomonadota</taxon>
        <taxon>Gammaproteobacteria</taxon>
        <taxon>Lysobacterales</taxon>
        <taxon>Lysobacteraceae</taxon>
        <taxon>Xanthomonas</taxon>
    </lineage>
</organism>
<dbReference type="Proteomes" id="UP000008851">
    <property type="component" value="Chromosome"/>
</dbReference>
<dbReference type="KEGG" id="xor:XOC_3420"/>
<dbReference type="PANTHER" id="PTHR42747">
    <property type="entry name" value="NITRONATE MONOOXYGENASE-RELATED"/>
    <property type="match status" value="1"/>
</dbReference>
<evidence type="ECO:0000256" key="2">
    <source>
        <dbReference type="ARBA" id="ARBA00009881"/>
    </source>
</evidence>
<evidence type="ECO:0000256" key="5">
    <source>
        <dbReference type="ARBA" id="ARBA00022643"/>
    </source>
</evidence>
<dbReference type="HOGENOM" id="CLU_038732_5_1_6"/>
<name>G7TDI6_XANOB</name>
<keyword evidence="12" id="KW-0223">Dioxygenase</keyword>
<keyword evidence="4" id="KW-0285">Flavoprotein</keyword>